<dbReference type="Proteomes" id="UP000011991">
    <property type="component" value="Unassembled WGS sequence"/>
</dbReference>
<feature type="transmembrane region" description="Helical" evidence="1">
    <location>
        <begin position="59"/>
        <end position="78"/>
    </location>
</feature>
<dbReference type="AlphaFoldDB" id="M5RS86"/>
<comment type="caution">
    <text evidence="2">The sequence shown here is derived from an EMBL/GenBank/DDBJ whole genome shotgun (WGS) entry which is preliminary data.</text>
</comment>
<keyword evidence="1" id="KW-0812">Transmembrane</keyword>
<accession>M5RS86</accession>
<evidence type="ECO:0000313" key="3">
    <source>
        <dbReference type="Proteomes" id="UP000011991"/>
    </source>
</evidence>
<dbReference type="InterPro" id="IPR004445">
    <property type="entry name" value="GltS"/>
</dbReference>
<evidence type="ECO:0000313" key="2">
    <source>
        <dbReference type="EMBL" id="EMI22160.1"/>
    </source>
</evidence>
<dbReference type="GO" id="GO:0015501">
    <property type="term" value="F:glutamate:sodium symporter activity"/>
    <property type="evidence" value="ECO:0007669"/>
    <property type="project" value="InterPro"/>
</dbReference>
<evidence type="ECO:0000256" key="1">
    <source>
        <dbReference type="SAM" id="Phobius"/>
    </source>
</evidence>
<feature type="transmembrane region" description="Helical" evidence="1">
    <location>
        <begin position="98"/>
        <end position="119"/>
    </location>
</feature>
<feature type="transmembrane region" description="Helical" evidence="1">
    <location>
        <begin position="29"/>
        <end position="47"/>
    </location>
</feature>
<keyword evidence="1" id="KW-0472">Membrane</keyword>
<keyword evidence="3" id="KW-1185">Reference proteome</keyword>
<reference evidence="2 3" key="1">
    <citation type="journal article" date="2013" name="Mar. Genomics">
        <title>Expression of sulfatases in Rhodopirellula baltica and the diversity of sulfatases in the genus Rhodopirellula.</title>
        <authorList>
            <person name="Wegner C.E."/>
            <person name="Richter-Heitmann T."/>
            <person name="Klindworth A."/>
            <person name="Klockow C."/>
            <person name="Richter M."/>
            <person name="Achstetter T."/>
            <person name="Glockner F.O."/>
            <person name="Harder J."/>
        </authorList>
    </citation>
    <scope>NUCLEOTIDE SEQUENCE [LARGE SCALE GENOMIC DNA]</scope>
    <source>
        <strain evidence="2 3">SM1</strain>
    </source>
</reference>
<sequence>MIAALLFVTFLLLVGVALRIRFGIFQWLYIPASVIAGILGLAVIQLAPENVSGTTEAIATTLSDWPNLLIAVVFAGMLLERKPTEHRENASNVGREALMVWIIVLGQTAVGLLVTWIFIQPFYDLPNSFGMLIE</sequence>
<name>M5RS86_9BACT</name>
<dbReference type="PANTHER" id="PTHR36178:SF1">
    <property type="entry name" value="SODIUM_GLUTAMATE SYMPORTER"/>
    <property type="match status" value="1"/>
</dbReference>
<proteinExistence type="predicted"/>
<dbReference type="GO" id="GO:0015813">
    <property type="term" value="P:L-glutamate transmembrane transport"/>
    <property type="evidence" value="ECO:0007669"/>
    <property type="project" value="InterPro"/>
</dbReference>
<organism evidence="2 3">
    <name type="scientific">Rhodopirellula maiorica SM1</name>
    <dbReference type="NCBI Taxonomy" id="1265738"/>
    <lineage>
        <taxon>Bacteria</taxon>
        <taxon>Pseudomonadati</taxon>
        <taxon>Planctomycetota</taxon>
        <taxon>Planctomycetia</taxon>
        <taxon>Pirellulales</taxon>
        <taxon>Pirellulaceae</taxon>
        <taxon>Novipirellula</taxon>
    </lineage>
</organism>
<dbReference type="GO" id="GO:0016020">
    <property type="term" value="C:membrane"/>
    <property type="evidence" value="ECO:0007669"/>
    <property type="project" value="InterPro"/>
</dbReference>
<dbReference type="PANTHER" id="PTHR36178">
    <property type="entry name" value="SLR0625 PROTEIN"/>
    <property type="match status" value="1"/>
</dbReference>
<protein>
    <submittedName>
        <fullName evidence="2">Sodium/glutamate symporter</fullName>
    </submittedName>
</protein>
<feature type="non-terminal residue" evidence="2">
    <location>
        <position position="134"/>
    </location>
</feature>
<dbReference type="EMBL" id="ANOG01000141">
    <property type="protein sequence ID" value="EMI22160.1"/>
    <property type="molecule type" value="Genomic_DNA"/>
</dbReference>
<gene>
    <name evidence="2" type="ORF">RMSM_00906</name>
</gene>
<keyword evidence="1" id="KW-1133">Transmembrane helix</keyword>